<evidence type="ECO:0000313" key="2">
    <source>
        <dbReference type="EMBL" id="CZE47545.1"/>
    </source>
</evidence>
<feature type="coiled-coil region" evidence="1">
    <location>
        <begin position="29"/>
        <end position="217"/>
    </location>
</feature>
<sequence>MNESIKCPNCGTIIDISQAFANKIKAEHELKFKAEVEKHRAEYKKYRDELVKKESEFDEKLKNSLNLELEKEKAKLEDSLKQEKIKLNESLKNQKETIKKELEKESSSIIESLKKSLDEMSEKNILANKQLLEFENLKREKAQLESKFELEYAKKLNDSLKANSEVLKKQIFEENELKLKEKDIELERLKKNIDELKNAAQNRSQQLQGEAQELAIEEFLKTKFPFDSIEEIKKGANGADCTQVINTQTRPNCGKIYYESKRTKSFSPGWIEKFKADMREKGADIGVLVTQTLPSDISGVGLVDGVWVCGFSEFKLICEALRQSIIEINFAKNVSENRHGKMELLYSYLTSNDFKLQLEAVVEAFSSLQTELEREKNAMARIWKSREKQIEKAKDSAISMFGSIKGIAGNEIGEIKTLELEYIEDES</sequence>
<dbReference type="Proteomes" id="UP000069632">
    <property type="component" value="Unassembled WGS sequence"/>
</dbReference>
<evidence type="ECO:0000256" key="1">
    <source>
        <dbReference type="SAM" id="Coils"/>
    </source>
</evidence>
<accession>A0A128EF59</accession>
<gene>
    <name evidence="2" type="ORF">ERS672216_00952</name>
</gene>
<dbReference type="AlphaFoldDB" id="A0A128EF59"/>
<organism evidence="2 3">
    <name type="scientific">Campylobacter geochelonis</name>
    <dbReference type="NCBI Taxonomy" id="1780362"/>
    <lineage>
        <taxon>Bacteria</taxon>
        <taxon>Pseudomonadati</taxon>
        <taxon>Campylobacterota</taxon>
        <taxon>Epsilonproteobacteria</taxon>
        <taxon>Campylobacterales</taxon>
        <taxon>Campylobacteraceae</taxon>
        <taxon>Campylobacter</taxon>
    </lineage>
</organism>
<dbReference type="InterPro" id="IPR019219">
    <property type="entry name" value="DUF2130"/>
</dbReference>
<dbReference type="OrthoDB" id="9765972at2"/>
<proteinExistence type="predicted"/>
<dbReference type="Pfam" id="PF09903">
    <property type="entry name" value="DUF2130"/>
    <property type="match status" value="1"/>
</dbReference>
<evidence type="ECO:0000313" key="3">
    <source>
        <dbReference type="Proteomes" id="UP000069632"/>
    </source>
</evidence>
<dbReference type="RefSeq" id="WP_075540173.1">
    <property type="nucleotide sequence ID" value="NZ_CP053844.1"/>
</dbReference>
<name>A0A128EF59_9BACT</name>
<keyword evidence="3" id="KW-1185">Reference proteome</keyword>
<protein>
    <submittedName>
        <fullName evidence="2">Uncharacterized protein conserved in bacteria</fullName>
    </submittedName>
</protein>
<dbReference type="EMBL" id="FIZP01000003">
    <property type="protein sequence ID" value="CZE47545.1"/>
    <property type="molecule type" value="Genomic_DNA"/>
</dbReference>
<keyword evidence="1" id="KW-0175">Coiled coil</keyword>
<reference evidence="2 3" key="1">
    <citation type="submission" date="2016-02" db="EMBL/GenBank/DDBJ databases">
        <authorList>
            <consortium name="Pathogen Informatics"/>
        </authorList>
    </citation>
    <scope>NUCLEOTIDE SEQUENCE [LARGE SCALE GENOMIC DNA]</scope>
    <source>
        <strain evidence="2 3">RC20</strain>
    </source>
</reference>